<dbReference type="AlphaFoldDB" id="A0A845QKF7"/>
<dbReference type="InterPro" id="IPR023378">
    <property type="entry name" value="YheA/YmcA-like_dom_sf"/>
</dbReference>
<dbReference type="SUPFAM" id="SSF158622">
    <property type="entry name" value="YheA/YmcA-like"/>
    <property type="match status" value="1"/>
</dbReference>
<dbReference type="Gene3D" id="1.20.1500.10">
    <property type="entry name" value="YheA/YmcA-like"/>
    <property type="match status" value="1"/>
</dbReference>
<dbReference type="Proteomes" id="UP000446866">
    <property type="component" value="Unassembled WGS sequence"/>
</dbReference>
<reference evidence="1 2" key="1">
    <citation type="submission" date="2018-08" db="EMBL/GenBank/DDBJ databases">
        <title>Murine metabolic-syndrome-specific gut microbial biobank.</title>
        <authorList>
            <person name="Liu C."/>
        </authorList>
    </citation>
    <scope>NUCLEOTIDE SEQUENCE [LARGE SCALE GENOMIC DNA]</scope>
    <source>
        <strain evidence="1 2">28</strain>
    </source>
</reference>
<dbReference type="InterPro" id="IPR010368">
    <property type="entry name" value="Com_YlbF"/>
</dbReference>
<evidence type="ECO:0000313" key="2">
    <source>
        <dbReference type="Proteomes" id="UP000446866"/>
    </source>
</evidence>
<evidence type="ECO:0000313" key="1">
    <source>
        <dbReference type="EMBL" id="NBH61177.1"/>
    </source>
</evidence>
<sequence length="112" mass="12906">MNVYDQAHGLAKAIRESEEFKQYDQLKKVVDQNEELASMIKDFQAKQFEVQAKQMMGDDSASGMMQSVQDLYQIIMKDPMAAQYMQAEMRFSLMMNDVYKILGEVMGIGNMQ</sequence>
<comment type="caution">
    <text evidence="1">The sequence shown here is derived from an EMBL/GenBank/DDBJ whole genome shotgun (WGS) entry which is preliminary data.</text>
</comment>
<name>A0A845QKF7_9FIRM</name>
<dbReference type="EMBL" id="QXWK01000009">
    <property type="protein sequence ID" value="NBH61177.1"/>
    <property type="molecule type" value="Genomic_DNA"/>
</dbReference>
<gene>
    <name evidence="1" type="ORF">D0435_05865</name>
</gene>
<organism evidence="1 2">
    <name type="scientific">Anaerotruncus colihominis</name>
    <dbReference type="NCBI Taxonomy" id="169435"/>
    <lineage>
        <taxon>Bacteria</taxon>
        <taxon>Bacillati</taxon>
        <taxon>Bacillota</taxon>
        <taxon>Clostridia</taxon>
        <taxon>Eubacteriales</taxon>
        <taxon>Oscillospiraceae</taxon>
        <taxon>Anaerotruncus</taxon>
    </lineage>
</organism>
<accession>A0A845QKF7</accession>
<protein>
    <submittedName>
        <fullName evidence="1">YlbF family regulator</fullName>
    </submittedName>
</protein>
<keyword evidence="2" id="KW-1185">Reference proteome</keyword>
<dbReference type="Pfam" id="PF06133">
    <property type="entry name" value="Com_YlbF"/>
    <property type="match status" value="1"/>
</dbReference>
<proteinExistence type="predicted"/>
<dbReference type="RefSeq" id="WP_160201452.1">
    <property type="nucleotide sequence ID" value="NZ_QXWK01000009.1"/>
</dbReference>